<organism evidence="2 3">
    <name type="scientific">Pseudenterobacter timonensis</name>
    <dbReference type="NCBI Taxonomy" id="1755099"/>
    <lineage>
        <taxon>Bacteria</taxon>
        <taxon>Pseudomonadati</taxon>
        <taxon>Pseudomonadota</taxon>
        <taxon>Gammaproteobacteria</taxon>
        <taxon>Enterobacterales</taxon>
        <taxon>Enterobacteriaceae</taxon>
        <taxon>Pseudenterobacter</taxon>
    </lineage>
</organism>
<dbReference type="EMBL" id="JAQGEC010000012">
    <property type="protein sequence ID" value="MDR9891349.1"/>
    <property type="molecule type" value="Genomic_DNA"/>
</dbReference>
<comment type="caution">
    <text evidence="2">The sequence shown here is derived from an EMBL/GenBank/DDBJ whole genome shotgun (WGS) entry which is preliminary data.</text>
</comment>
<name>A0AAE4DPM2_9ENTR</name>
<dbReference type="AlphaFoldDB" id="A0AAE4DPM2"/>
<evidence type="ECO:0000313" key="3">
    <source>
        <dbReference type="Proteomes" id="UP001248822"/>
    </source>
</evidence>
<dbReference type="Proteomes" id="UP001248822">
    <property type="component" value="Unassembled WGS sequence"/>
</dbReference>
<evidence type="ECO:0000313" key="2">
    <source>
        <dbReference type="EMBL" id="MDR9891349.1"/>
    </source>
</evidence>
<evidence type="ECO:0000256" key="1">
    <source>
        <dbReference type="SAM" id="MobiDB-lite"/>
    </source>
</evidence>
<reference evidence="2" key="1">
    <citation type="submission" date="2022-12" db="EMBL/GenBank/DDBJ databases">
        <title>NDM-1 containing novel ST 2018 Pseudenterobacter timonensis.</title>
        <authorList>
            <person name="Halder G."/>
            <person name="Mandal S."/>
            <person name="Dutta S."/>
        </authorList>
    </citation>
    <scope>NUCLEOTIDE SEQUENCE</scope>
    <source>
        <strain evidence="2">CNCI147</strain>
    </source>
</reference>
<gene>
    <name evidence="2" type="ORF">O7047_14060</name>
</gene>
<accession>A0AAE4DPM2</accession>
<feature type="region of interest" description="Disordered" evidence="1">
    <location>
        <begin position="29"/>
        <end position="49"/>
    </location>
</feature>
<proteinExistence type="predicted"/>
<protein>
    <submittedName>
        <fullName evidence="2">Uncharacterized protein</fullName>
    </submittedName>
</protein>
<dbReference type="RefSeq" id="WP_310826563.1">
    <property type="nucleotide sequence ID" value="NZ_JAQGEC010000012.1"/>
</dbReference>
<sequence length="49" mass="5325">MKQRTSGGRVSSPVALRLPGLQIYSVGRVRRSRHPASDSDFLGKQSDLG</sequence>